<dbReference type="NCBIfam" id="TIGR02603">
    <property type="entry name" value="CxxCH_TIGR02603"/>
    <property type="match status" value="1"/>
</dbReference>
<accession>A0AAP2GJK4</accession>
<dbReference type="Gene3D" id="1.10.760.10">
    <property type="entry name" value="Cytochrome c-like domain"/>
    <property type="match status" value="1"/>
</dbReference>
<dbReference type="SUPFAM" id="SSF46626">
    <property type="entry name" value="Cytochrome c"/>
    <property type="match status" value="1"/>
</dbReference>
<name>A0AAP2GJK4_9BACT</name>
<protein>
    <submittedName>
        <fullName evidence="6">HEAT repeat domain-containing protein</fullName>
    </submittedName>
</protein>
<organism evidence="6 7">
    <name type="scientific">Dawidia soli</name>
    <dbReference type="NCBI Taxonomy" id="2782352"/>
    <lineage>
        <taxon>Bacteria</taxon>
        <taxon>Pseudomonadati</taxon>
        <taxon>Bacteroidota</taxon>
        <taxon>Cytophagia</taxon>
        <taxon>Cytophagales</taxon>
        <taxon>Chryseotaleaceae</taxon>
        <taxon>Dawidia</taxon>
    </lineage>
</organism>
<evidence type="ECO:0000256" key="4">
    <source>
        <dbReference type="PROSITE-ProRule" id="PRU00433"/>
    </source>
</evidence>
<dbReference type="InterPro" id="IPR016024">
    <property type="entry name" value="ARM-type_fold"/>
</dbReference>
<dbReference type="SUPFAM" id="SSF50952">
    <property type="entry name" value="Soluble quinoprotein glucose dehydrogenase"/>
    <property type="match status" value="1"/>
</dbReference>
<dbReference type="SMART" id="SM00567">
    <property type="entry name" value="EZ_HEAT"/>
    <property type="match status" value="5"/>
</dbReference>
<dbReference type="Gene3D" id="1.25.10.10">
    <property type="entry name" value="Leucine-rich Repeat Variant"/>
    <property type="match status" value="3"/>
</dbReference>
<keyword evidence="2 4" id="KW-0479">Metal-binding</keyword>
<reference evidence="6 7" key="1">
    <citation type="submission" date="2021-05" db="EMBL/GenBank/DDBJ databases">
        <title>A Polyphasic approach of four new species of the genus Ohtaekwangia: Ohtaekwangia histidinii sp. nov., Ohtaekwangia cretensis sp. nov., Ohtaekwangia indiensis sp. nov., Ohtaekwangia reichenbachii sp. nov. from diverse environment.</title>
        <authorList>
            <person name="Octaviana S."/>
        </authorList>
    </citation>
    <scope>NUCLEOTIDE SEQUENCE [LARGE SCALE GENOMIC DNA]</scope>
    <source>
        <strain evidence="6 7">PWU37</strain>
    </source>
</reference>
<comment type="caution">
    <text evidence="6">The sequence shown here is derived from an EMBL/GenBank/DDBJ whole genome shotgun (WGS) entry which is preliminary data.</text>
</comment>
<evidence type="ECO:0000313" key="6">
    <source>
        <dbReference type="EMBL" id="MBT1688580.1"/>
    </source>
</evidence>
<dbReference type="GO" id="GO:0009055">
    <property type="term" value="F:electron transfer activity"/>
    <property type="evidence" value="ECO:0007669"/>
    <property type="project" value="InterPro"/>
</dbReference>
<dbReference type="GO" id="GO:0020037">
    <property type="term" value="F:heme binding"/>
    <property type="evidence" value="ECO:0007669"/>
    <property type="project" value="InterPro"/>
</dbReference>
<dbReference type="RefSeq" id="WP_254091804.1">
    <property type="nucleotide sequence ID" value="NZ_JAHESC010000028.1"/>
</dbReference>
<dbReference type="EMBL" id="JAHESC010000028">
    <property type="protein sequence ID" value="MBT1688580.1"/>
    <property type="molecule type" value="Genomic_DNA"/>
</dbReference>
<proteinExistence type="predicted"/>
<dbReference type="InterPro" id="IPR004155">
    <property type="entry name" value="PBS_lyase_HEAT"/>
</dbReference>
<feature type="domain" description="Cytochrome c" evidence="5">
    <location>
        <begin position="1005"/>
        <end position="1141"/>
    </location>
</feature>
<evidence type="ECO:0000256" key="1">
    <source>
        <dbReference type="ARBA" id="ARBA00022617"/>
    </source>
</evidence>
<dbReference type="GO" id="GO:0046872">
    <property type="term" value="F:metal ion binding"/>
    <property type="evidence" value="ECO:0007669"/>
    <property type="project" value="UniProtKB-KW"/>
</dbReference>
<dbReference type="PROSITE" id="PS51007">
    <property type="entry name" value="CYTC"/>
    <property type="match status" value="1"/>
</dbReference>
<keyword evidence="1 4" id="KW-0349">Heme</keyword>
<dbReference type="AlphaFoldDB" id="A0AAP2GJK4"/>
<dbReference type="Gene3D" id="2.120.10.30">
    <property type="entry name" value="TolB, C-terminal domain"/>
    <property type="match status" value="1"/>
</dbReference>
<evidence type="ECO:0000256" key="2">
    <source>
        <dbReference type="ARBA" id="ARBA00022723"/>
    </source>
</evidence>
<dbReference type="InterPro" id="IPR011041">
    <property type="entry name" value="Quinoprot_gluc/sorb_DH_b-prop"/>
</dbReference>
<dbReference type="PROSITE" id="PS51257">
    <property type="entry name" value="PROKAR_LIPOPROTEIN"/>
    <property type="match status" value="1"/>
</dbReference>
<gene>
    <name evidence="6" type="ORF">KK078_18565</name>
</gene>
<dbReference type="PANTHER" id="PTHR33546:SF1">
    <property type="entry name" value="LARGE, MULTIFUNCTIONAL SECRETED PROTEIN"/>
    <property type="match status" value="1"/>
</dbReference>
<evidence type="ECO:0000313" key="7">
    <source>
        <dbReference type="Proteomes" id="UP001319180"/>
    </source>
</evidence>
<evidence type="ECO:0000259" key="5">
    <source>
        <dbReference type="PROSITE" id="PS51007"/>
    </source>
</evidence>
<evidence type="ECO:0000256" key="3">
    <source>
        <dbReference type="ARBA" id="ARBA00023004"/>
    </source>
</evidence>
<dbReference type="InterPro" id="IPR036909">
    <property type="entry name" value="Cyt_c-like_dom_sf"/>
</dbReference>
<dbReference type="Pfam" id="PF13646">
    <property type="entry name" value="HEAT_2"/>
    <property type="match status" value="1"/>
</dbReference>
<dbReference type="InterPro" id="IPR055557">
    <property type="entry name" value="DUF7133"/>
</dbReference>
<keyword evidence="7" id="KW-1185">Reference proteome</keyword>
<dbReference type="SUPFAM" id="SSF48371">
    <property type="entry name" value="ARM repeat"/>
    <property type="match status" value="1"/>
</dbReference>
<dbReference type="Pfam" id="PF23500">
    <property type="entry name" value="DUF7133"/>
    <property type="match status" value="1"/>
</dbReference>
<dbReference type="InterPro" id="IPR009056">
    <property type="entry name" value="Cyt_c-like_dom"/>
</dbReference>
<dbReference type="InterPro" id="IPR011989">
    <property type="entry name" value="ARM-like"/>
</dbReference>
<dbReference type="PANTHER" id="PTHR33546">
    <property type="entry name" value="LARGE, MULTIFUNCTIONAL SECRETED PROTEIN-RELATED"/>
    <property type="match status" value="1"/>
</dbReference>
<dbReference type="InterPro" id="IPR013427">
    <property type="entry name" value="Haem-bd_dom_put"/>
</dbReference>
<keyword evidence="3 4" id="KW-0408">Iron</keyword>
<dbReference type="InterPro" id="IPR011042">
    <property type="entry name" value="6-blade_b-propeller_TolB-like"/>
</dbReference>
<dbReference type="Proteomes" id="UP001319180">
    <property type="component" value="Unassembled WGS sequence"/>
</dbReference>
<sequence length="1144" mass="125249">MKLPLSPAARRQTAYAPVLWVTIVLLLAGCQGKQQGGDADKRIHRMEPQETARLAKAIEAQVTPQIADGLTLHLWGVDSLVADPVSIDVDDQGHLYYTRTNRQKNSEFDIRAHRDWEIGSIQLQSVDDKLAFFKRVLAPENSKNNEWLADLNGDGSHDWRDMTVEKEHVYRLEDVSGDGVADLSQRMVEDFNEVVTDAAGGVLKHGDDLFVGIGPDLWRIKDNDGDGLADEKTSISHGYGIHPGFSGHGMSGLEVGPEGKIYWQIGDIGFSGKGADGKKWEHPNSGVIVRSNPDGSDFEVFAYGNRNTHEFVFDEYGNLISVDNDGDHPGESERLVYIVDGSDTGWRINWQFGKYRDPDNNTYKVWMDEKMYVPRFEGQAAYMLPPIQNFVNGPTGMLYNPGLALSPAWKNTFFVGEFVGNPARSGIHAFKLKPKGATFELAESKMILGGILATGIDFGPDGAMYLADWIDGWGTKDYGRVWKLDAEGGDTPARQEVKRLLGDDFAKYDDERLSTLLKSEDMRVRQKAQFELATRGDAGIRVFQANITQTASQLARVNAIWGISQFARKDIQHARLLLPLLKDSDPEIRAQAAKWLGDVKYKEAGEALLPLLKDDYSRARFFAAEALGRIAYAPAINPIIELLRTNNDEDAYLRHAGSLALARIGQAEPVAGLSTDASRAVRIAAVVALRRMRDPSIARFLTDRDEFIVTEAARAINDDLSIEPALPALGDVLATTVFTSEALLRRAIGANLRVGTDKSLQNLIAYAGRQGAPAAMRAEALAALGTWAKPSVLDRVDGRYRGEVKRAPAPVKAKAAEALARLTSDKDAGVRQAAVKTIGKLHIESASAQLLARLKTDNQANVRVEALLALTALGDKQIGEAIRIALADKDKSVRVTGLDVLPKMNIPQELMVSLLSDVINTKTPEEKQAALVTLATLPLKHTQSVFDGLLVKRAEGKLPPEVYLELEEAIDSTHSQPLIAQLKKIAAASSSDTVKALFAGSLLGGDPERGSRIFFSHQTAQCIRCHSYDDMGGTAGPRLNGVATRLTRQQLLEALVMPNARLAPGFATVMLELKDGKKVSGILQGEKEEDIMVKVGNKPDTVIRKDQIVKRTNAASSMPPMGSLLTKREIRDVISFLATLKEEK</sequence>